<evidence type="ECO:0000313" key="3">
    <source>
        <dbReference type="Proteomes" id="UP000192343"/>
    </source>
</evidence>
<dbReference type="Pfam" id="PF10135">
    <property type="entry name" value="Rod-binding"/>
    <property type="match status" value="1"/>
</dbReference>
<proteinExistence type="predicted"/>
<feature type="domain" description="Flagellar protein FlgJ N-terminal" evidence="1">
    <location>
        <begin position="47"/>
        <end position="94"/>
    </location>
</feature>
<evidence type="ECO:0000259" key="1">
    <source>
        <dbReference type="Pfam" id="PF10135"/>
    </source>
</evidence>
<dbReference type="AlphaFoldDB" id="A0A1Y1RUX8"/>
<gene>
    <name evidence="2" type="ORF">B4O97_15535</name>
</gene>
<dbReference type="STRING" id="1963862.B4O97_15535"/>
<dbReference type="InterPro" id="IPR019301">
    <property type="entry name" value="Flagellar_prot_FlgJ_N"/>
</dbReference>
<comment type="caution">
    <text evidence="2">The sequence shown here is derived from an EMBL/GenBank/DDBJ whole genome shotgun (WGS) entry which is preliminary data.</text>
</comment>
<dbReference type="EMBL" id="MWQY01000019">
    <property type="protein sequence ID" value="ORC32864.1"/>
    <property type="molecule type" value="Genomic_DNA"/>
</dbReference>
<dbReference type="OrthoDB" id="9796740at2"/>
<organism evidence="2 3">
    <name type="scientific">Marispirochaeta aestuarii</name>
    <dbReference type="NCBI Taxonomy" id="1963862"/>
    <lineage>
        <taxon>Bacteria</taxon>
        <taxon>Pseudomonadati</taxon>
        <taxon>Spirochaetota</taxon>
        <taxon>Spirochaetia</taxon>
        <taxon>Spirochaetales</taxon>
        <taxon>Spirochaetaceae</taxon>
        <taxon>Marispirochaeta</taxon>
    </lineage>
</organism>
<dbReference type="Proteomes" id="UP000192343">
    <property type="component" value="Unassembled WGS sequence"/>
</dbReference>
<keyword evidence="3" id="KW-1185">Reference proteome</keyword>
<sequence>MELNTLQMMESYRPLNTPKAPKAGDQQALKEACKEFETILLEQMLNSMRKTINKSGLMQGGMAEDIFEDMLYEKYARKMSDSANLGLADMLYRQLSQKHTLPI</sequence>
<dbReference type="RefSeq" id="WP_083052226.1">
    <property type="nucleotide sequence ID" value="NZ_CAXXQO010000002.1"/>
</dbReference>
<name>A0A1Y1RUX8_9SPIO</name>
<accession>A0A1Y1RUX8</accession>
<evidence type="ECO:0000313" key="2">
    <source>
        <dbReference type="EMBL" id="ORC32864.1"/>
    </source>
</evidence>
<reference evidence="2 3" key="1">
    <citation type="submission" date="2017-03" db="EMBL/GenBank/DDBJ databases">
        <title>Draft Genome sequence of Marispirochaeta sp. strain JC444.</title>
        <authorList>
            <person name="Shivani Y."/>
            <person name="Subhash Y."/>
            <person name="Sasikala C."/>
            <person name="Ramana C."/>
        </authorList>
    </citation>
    <scope>NUCLEOTIDE SEQUENCE [LARGE SCALE GENOMIC DNA]</scope>
    <source>
        <strain evidence="2 3">JC444</strain>
    </source>
</reference>
<protein>
    <recommendedName>
        <fullName evidence="1">Flagellar protein FlgJ N-terminal domain-containing protein</fullName>
    </recommendedName>
</protein>